<comment type="similarity">
    <text evidence="1">Belongs to the FAM154 family.</text>
</comment>
<dbReference type="WBParaSite" id="EEL_0000759901-mRNA-1">
    <property type="protein sequence ID" value="EEL_0000759901-mRNA-1"/>
    <property type="gene ID" value="EEL_0000759901"/>
</dbReference>
<dbReference type="GO" id="GO:0036126">
    <property type="term" value="C:sperm flagellum"/>
    <property type="evidence" value="ECO:0007669"/>
    <property type="project" value="TreeGrafter"/>
</dbReference>
<sequence>MALKKEYYPIMVLIDSNMSCGDDLFLREAQKSAGYPCLAGEMCEVKRPAWLEILEYDGELEMRSVSRRDFSPKEAERYDSKKPCDADILFGDGSFRAETHSRVEFTAKKGDKFEAVRPSSSDIWKSEQKQDESVIELKMKRSSATCAEKLKAVDSERFVYDIAERSGACKENWRTTYTETFYEGIPAEDVRRVLQHENEKFKLPGGCIEDQSICRTTFKMPTTSAKQIQMTSTELKESIFWEDDQMKVESQYNIDFVPKLKPCPADELIKSIARNHSSTEHFEFYRILGGHHFYEPKADNVQKDGLD</sequence>
<organism evidence="2 3">
    <name type="scientific">Elaeophora elaphi</name>
    <dbReference type="NCBI Taxonomy" id="1147741"/>
    <lineage>
        <taxon>Eukaryota</taxon>
        <taxon>Metazoa</taxon>
        <taxon>Ecdysozoa</taxon>
        <taxon>Nematoda</taxon>
        <taxon>Chromadorea</taxon>
        <taxon>Rhabditida</taxon>
        <taxon>Spirurina</taxon>
        <taxon>Spiruromorpha</taxon>
        <taxon>Filarioidea</taxon>
        <taxon>Onchocercidae</taxon>
        <taxon>Elaeophora</taxon>
    </lineage>
</organism>
<evidence type="ECO:0000313" key="3">
    <source>
        <dbReference type="WBParaSite" id="EEL_0000759901-mRNA-1"/>
    </source>
</evidence>
<dbReference type="PANTHER" id="PTHR31516:SF17">
    <property type="entry name" value="STABILIZER OF AXONEMAL MICROTUBULES 2"/>
    <property type="match status" value="1"/>
</dbReference>
<dbReference type="Proteomes" id="UP000050640">
    <property type="component" value="Unplaced"/>
</dbReference>
<dbReference type="InterPro" id="IPR033336">
    <property type="entry name" value="SAXO1/2"/>
</dbReference>
<evidence type="ECO:0000256" key="1">
    <source>
        <dbReference type="ARBA" id="ARBA00008738"/>
    </source>
</evidence>
<evidence type="ECO:0000313" key="2">
    <source>
        <dbReference type="Proteomes" id="UP000050640"/>
    </source>
</evidence>
<accession>A0A0R3RZ57</accession>
<dbReference type="PANTHER" id="PTHR31516">
    <property type="entry name" value="STABILIZER OF AXONEMAL MICROTUBULES 2"/>
    <property type="match status" value="1"/>
</dbReference>
<dbReference type="GO" id="GO:0005814">
    <property type="term" value="C:centriole"/>
    <property type="evidence" value="ECO:0007669"/>
    <property type="project" value="TreeGrafter"/>
</dbReference>
<dbReference type="AlphaFoldDB" id="A0A0R3RZ57"/>
<keyword evidence="2" id="KW-1185">Reference proteome</keyword>
<name>A0A0R3RZ57_9BILA</name>
<dbReference type="GO" id="GO:0008017">
    <property type="term" value="F:microtubule binding"/>
    <property type="evidence" value="ECO:0007669"/>
    <property type="project" value="InterPro"/>
</dbReference>
<dbReference type="GO" id="GO:0005879">
    <property type="term" value="C:axonemal microtubule"/>
    <property type="evidence" value="ECO:0007669"/>
    <property type="project" value="TreeGrafter"/>
</dbReference>
<dbReference type="GO" id="GO:0036064">
    <property type="term" value="C:ciliary basal body"/>
    <property type="evidence" value="ECO:0007669"/>
    <property type="project" value="TreeGrafter"/>
</dbReference>
<dbReference type="STRING" id="1147741.A0A0R3RZ57"/>
<reference evidence="3" key="1">
    <citation type="submission" date="2017-02" db="UniProtKB">
        <authorList>
            <consortium name="WormBaseParasite"/>
        </authorList>
    </citation>
    <scope>IDENTIFICATION</scope>
</reference>
<proteinExistence type="inferred from homology"/>
<protein>
    <submittedName>
        <fullName evidence="3">CYTH domain-containing protein</fullName>
    </submittedName>
</protein>